<dbReference type="InterPro" id="IPR026436">
    <property type="entry name" value="CHP04206"/>
</dbReference>
<dbReference type="Proteomes" id="UP000663292">
    <property type="component" value="Chromosome"/>
</dbReference>
<organism evidence="3 4">
    <name type="scientific">Halapricum desulfuricans</name>
    <dbReference type="NCBI Taxonomy" id="2841257"/>
    <lineage>
        <taxon>Archaea</taxon>
        <taxon>Methanobacteriati</taxon>
        <taxon>Methanobacteriota</taxon>
        <taxon>Stenosarchaea group</taxon>
        <taxon>Halobacteria</taxon>
        <taxon>Halobacteriales</taxon>
        <taxon>Haloarculaceae</taxon>
        <taxon>Halapricum</taxon>
    </lineage>
</organism>
<dbReference type="AlphaFoldDB" id="A0A897NTS6"/>
<evidence type="ECO:0000313" key="3">
    <source>
        <dbReference type="EMBL" id="QSG15641.1"/>
    </source>
</evidence>
<keyword evidence="1" id="KW-0472">Membrane</keyword>
<feature type="transmembrane region" description="Helical" evidence="1">
    <location>
        <begin position="64"/>
        <end position="85"/>
    </location>
</feature>
<evidence type="ECO:0000313" key="4">
    <source>
        <dbReference type="Proteomes" id="UP000663292"/>
    </source>
</evidence>
<dbReference type="InterPro" id="IPR058363">
    <property type="entry name" value="DUF8050"/>
</dbReference>
<reference evidence="3 4" key="1">
    <citation type="submission" date="2020-11" db="EMBL/GenBank/DDBJ databases">
        <title>Carbohydrate-dependent, anaerobic sulfur respiration: A novel catabolism in halophilic archaea.</title>
        <authorList>
            <person name="Sorokin D.Y."/>
            <person name="Messina E."/>
            <person name="Smedile F."/>
            <person name="La Cono V."/>
            <person name="Hallsworth J.E."/>
            <person name="Yakimov M.M."/>
        </authorList>
    </citation>
    <scope>NUCLEOTIDE SEQUENCE [LARGE SCALE GENOMIC DNA]</scope>
    <source>
        <strain evidence="3 4">HSR-Est</strain>
    </source>
</reference>
<keyword evidence="4" id="KW-1185">Reference proteome</keyword>
<keyword evidence="1" id="KW-0812">Transmembrane</keyword>
<feature type="transmembrane region" description="Helical" evidence="1">
    <location>
        <begin position="117"/>
        <end position="136"/>
    </location>
</feature>
<name>A0A897NTS6_9EURY</name>
<feature type="domain" description="DUF8050" evidence="2">
    <location>
        <begin position="4"/>
        <end position="141"/>
    </location>
</feature>
<accession>A0A897NTS6</accession>
<dbReference type="NCBIfam" id="TIGR04206">
    <property type="entry name" value="near_ArtA"/>
    <property type="match status" value="1"/>
</dbReference>
<dbReference type="EMBL" id="CP064791">
    <property type="protein sequence ID" value="QSG15641.1"/>
    <property type="molecule type" value="Genomic_DNA"/>
</dbReference>
<dbReference type="RefSeq" id="WP_229120898.1">
    <property type="nucleotide sequence ID" value="NZ_CP064791.1"/>
</dbReference>
<dbReference type="Pfam" id="PF26224">
    <property type="entry name" value="DUF8050"/>
    <property type="match status" value="1"/>
</dbReference>
<keyword evidence="1" id="KW-1133">Transmembrane helix</keyword>
<proteinExistence type="predicted"/>
<sequence>MTDARGRLLLVALVGVIPWTVVTTGGVTTLFFPFGFLGVGEPWRIVTIHEYLFVYTQGLPQYVYAWPLGVVLYGLALVSAALGLADLEDRRLTAGLLVLVGLTQLQFALGWGGRRTYLAVPIATITTLTLVWWVYWSDLKGVFFEVRT</sequence>
<evidence type="ECO:0000256" key="1">
    <source>
        <dbReference type="SAM" id="Phobius"/>
    </source>
</evidence>
<feature type="transmembrane region" description="Helical" evidence="1">
    <location>
        <begin position="92"/>
        <end position="111"/>
    </location>
</feature>
<feature type="transmembrane region" description="Helical" evidence="1">
    <location>
        <begin position="7"/>
        <end position="34"/>
    </location>
</feature>
<protein>
    <submittedName>
        <fullName evidence="3">Putative membrane protein</fullName>
    </submittedName>
</protein>
<evidence type="ECO:0000259" key="2">
    <source>
        <dbReference type="Pfam" id="PF26224"/>
    </source>
</evidence>
<dbReference type="GeneID" id="68858758"/>
<gene>
    <name evidence="3" type="ORF">HSEST_2126</name>
</gene>